<sequence>MPSTLRPRRGPSRRDDDGRRPPRVSRASATAALLLLLPLLIPNVASASSSSIRDDPRAVDGRRPRRPTDDARRRHRHRRRRDRERRVVEIEVEAEVAETEVAEAEGAETAGAAISSFIPDPNAPVTFCLGGCKGDNEKCVGNQNHPQGITDDICTPCESGQTFWPCDTEGLCFCWDQDKPRIPPAPGSGLALQSDAQRPCDYFTESIFKTLSPEAQHPYTYEGLCTAIDHYNEGHAEKIFMMGTEEQRKSEFAAFLGNTLHESDEWKAGREYLICGDNKDVGGEIYCKPCDSESFDWETFTCNGPGLAGGGLTYNGYCDYTIMPPIACPCDGELVSEPEGDLAGYIPASKVFFGRGAIQLSWNYNFRAASEALTGDAATFCDDPDLVAVTPEYAWGAGIFFWMENLKEETTCHVEALRNSDFGGTLNNINGGLECPAYHGGWHAEAVKMRLNRYCKASSALGLETILIFDGCKGLNTSFAECLGDGTRRTTAMKTMKPQLPLRARQNKQTVTTQPDSPVASLGITSEENDGDEDNETTTAVESEAEQTKSPSLAVTTQPDSPVASLGITSEENDGDEDNETTTAVESEAEQTKSPSLAVTTQPDSPVASLGITSEENDGDVGDDDSCPEDLFPVDGLPGCCVPEPLYHGDGACDPDAPLNTAECAFDGGDCCRETCDLAGSYACSSVPSEYGPFGFFCTNPTVDEYIDPELCTVSDRRKIGDGRCDSGVEMYNSEACNWDGGDCCIESCDDQYAHFDCGSPDYPYDCQNPDFADTSNTLQPVANEEEEDLPLSTVTTQTNAPLATPIPSVGATNPTTHGPIVLFPSDDATVVKDHPDKNYGNESTLEVDDDSGTYDSLIKFDLSDIDTNSVVSATLRLFCTDGAEAGGIFGKTIDSNWDEASVTWNSAPKAFGAPFHSLGLVQEATWYDIDVTNVFFGAHNSPNPVSIRIKSKSWNRAGYSSKEGSDPPQLVIQMKGTEPTVADSTPLDTDCPADTQLCPDGSVVSRVPEDGCNFSSCPHQADSGTGLFFPVWRSGGTVACVDRASPPSWASGAYLKESKSDCCEAYSMLRVDECLQD</sequence>
<gene>
    <name evidence="11" type="ORF">ACHAW5_005563</name>
</gene>
<dbReference type="NCBIfam" id="NF033679">
    <property type="entry name" value="DNRLRE_dom"/>
    <property type="match status" value="1"/>
</dbReference>
<feature type="compositionally biased region" description="Basic residues" evidence="8">
    <location>
        <begin position="1"/>
        <end position="11"/>
    </location>
</feature>
<keyword evidence="4" id="KW-0677">Repeat</keyword>
<evidence type="ECO:0000256" key="8">
    <source>
        <dbReference type="SAM" id="MobiDB-lite"/>
    </source>
</evidence>
<evidence type="ECO:0000256" key="6">
    <source>
        <dbReference type="ARBA" id="ARBA00023157"/>
    </source>
</evidence>
<evidence type="ECO:0000313" key="11">
    <source>
        <dbReference type="EMBL" id="KAL3783228.1"/>
    </source>
</evidence>
<keyword evidence="7" id="KW-0325">Glycoprotein</keyword>
<dbReference type="GO" id="GO:0006952">
    <property type="term" value="P:defense response"/>
    <property type="evidence" value="ECO:0007669"/>
    <property type="project" value="UniProtKB-KW"/>
</dbReference>
<dbReference type="InterPro" id="IPR055372">
    <property type="entry name" value="CBM96"/>
</dbReference>
<dbReference type="CDD" id="cd00325">
    <property type="entry name" value="chitinase_GH19"/>
    <property type="match status" value="1"/>
</dbReference>
<feature type="compositionally biased region" description="Basic residues" evidence="8">
    <location>
        <begin position="73"/>
        <end position="83"/>
    </location>
</feature>
<dbReference type="InterPro" id="IPR000726">
    <property type="entry name" value="Glyco_hydro_19_cat"/>
</dbReference>
<feature type="chain" id="PRO_5044888957" description="LNR domain-containing protein" evidence="9">
    <location>
        <begin position="48"/>
        <end position="1078"/>
    </location>
</feature>
<evidence type="ECO:0000313" key="12">
    <source>
        <dbReference type="Proteomes" id="UP001530315"/>
    </source>
</evidence>
<evidence type="ECO:0000256" key="3">
    <source>
        <dbReference type="ARBA" id="ARBA00022729"/>
    </source>
</evidence>
<feature type="compositionally biased region" description="Polar residues" evidence="8">
    <location>
        <begin position="592"/>
        <end position="604"/>
    </location>
</feature>
<feature type="compositionally biased region" description="Polar residues" evidence="8">
    <location>
        <begin position="548"/>
        <end position="560"/>
    </location>
</feature>
<dbReference type="InterPro" id="IPR023346">
    <property type="entry name" value="Lysozyme-like_dom_sf"/>
</dbReference>
<keyword evidence="3 9" id="KW-0732">Signal</keyword>
<keyword evidence="5" id="KW-0611">Plant defense</keyword>
<feature type="compositionally biased region" description="Acidic residues" evidence="8">
    <location>
        <begin position="527"/>
        <end position="536"/>
    </location>
</feature>
<dbReference type="Proteomes" id="UP001530315">
    <property type="component" value="Unassembled WGS sequence"/>
</dbReference>
<feature type="region of interest" description="Disordered" evidence="8">
    <location>
        <begin position="1"/>
        <end position="26"/>
    </location>
</feature>
<feature type="compositionally biased region" description="Acidic residues" evidence="8">
    <location>
        <begin position="571"/>
        <end position="580"/>
    </location>
</feature>
<dbReference type="Gene3D" id="1.10.530.10">
    <property type="match status" value="1"/>
</dbReference>
<dbReference type="SUPFAM" id="SSF53955">
    <property type="entry name" value="Lysozyme-like"/>
    <property type="match status" value="1"/>
</dbReference>
<dbReference type="Gene3D" id="3.30.300.320">
    <property type="match status" value="1"/>
</dbReference>
<evidence type="ECO:0000256" key="7">
    <source>
        <dbReference type="ARBA" id="ARBA00023180"/>
    </source>
</evidence>
<feature type="compositionally biased region" description="Polar residues" evidence="8">
    <location>
        <begin position="507"/>
        <end position="516"/>
    </location>
</feature>
<feature type="domain" description="LNR" evidence="10">
    <location>
        <begin position="633"/>
        <end position="672"/>
    </location>
</feature>
<evidence type="ECO:0000256" key="4">
    <source>
        <dbReference type="ARBA" id="ARBA00022737"/>
    </source>
</evidence>
<comment type="caution">
    <text evidence="11">The sequence shown here is derived from an EMBL/GenBank/DDBJ whole genome shotgun (WGS) entry which is preliminary data.</text>
</comment>
<feature type="compositionally biased region" description="Acidic residues" evidence="8">
    <location>
        <begin position="615"/>
        <end position="628"/>
    </location>
</feature>
<evidence type="ECO:0000256" key="9">
    <source>
        <dbReference type="SAM" id="SignalP"/>
    </source>
</evidence>
<keyword evidence="2" id="KW-0964">Secreted</keyword>
<dbReference type="InterPro" id="IPR000800">
    <property type="entry name" value="Notch_dom"/>
</dbReference>
<dbReference type="Pfam" id="PF24517">
    <property type="entry name" value="CBM96"/>
    <property type="match status" value="1"/>
</dbReference>
<feature type="region of interest" description="Disordered" evidence="8">
    <location>
        <begin position="46"/>
        <end position="84"/>
    </location>
</feature>
<dbReference type="GO" id="GO:0005576">
    <property type="term" value="C:extracellular region"/>
    <property type="evidence" value="ECO:0007669"/>
    <property type="project" value="UniProtKB-SubCell"/>
</dbReference>
<dbReference type="Pfam" id="PF00182">
    <property type="entry name" value="Glyco_hydro_19"/>
    <property type="match status" value="1"/>
</dbReference>
<accession>A0ABD3P720</accession>
<dbReference type="PANTHER" id="PTHR22595">
    <property type="entry name" value="CHITINASE-RELATED"/>
    <property type="match status" value="1"/>
</dbReference>
<proteinExistence type="predicted"/>
<dbReference type="SMART" id="SM00004">
    <property type="entry name" value="NL"/>
    <property type="match status" value="2"/>
</dbReference>
<protein>
    <recommendedName>
        <fullName evidence="10">LNR domain-containing protein</fullName>
    </recommendedName>
</protein>
<reference evidence="11 12" key="1">
    <citation type="submission" date="2024-10" db="EMBL/GenBank/DDBJ databases">
        <title>Updated reference genomes for cyclostephanoid diatoms.</title>
        <authorList>
            <person name="Roberts W.R."/>
            <person name="Alverson A.J."/>
        </authorList>
    </citation>
    <scope>NUCLEOTIDE SEQUENCE [LARGE SCALE GENOMIC DNA]</scope>
    <source>
        <strain evidence="11 12">AJA276-08</strain>
    </source>
</reference>
<evidence type="ECO:0000256" key="5">
    <source>
        <dbReference type="ARBA" id="ARBA00022821"/>
    </source>
</evidence>
<keyword evidence="12" id="KW-1185">Reference proteome</keyword>
<feature type="compositionally biased region" description="Basic and acidic residues" evidence="8">
    <location>
        <begin position="52"/>
        <end position="72"/>
    </location>
</feature>
<dbReference type="AlphaFoldDB" id="A0ABD3P720"/>
<dbReference type="PANTHER" id="PTHR22595:SF79">
    <property type="entry name" value="CHITINASE 12"/>
    <property type="match status" value="1"/>
</dbReference>
<name>A0ABD3P720_9STRA</name>
<evidence type="ECO:0000256" key="1">
    <source>
        <dbReference type="ARBA" id="ARBA00004613"/>
    </source>
</evidence>
<feature type="domain" description="LNR" evidence="10">
    <location>
        <begin position="705"/>
        <end position="745"/>
    </location>
</feature>
<organism evidence="11 12">
    <name type="scientific">Stephanodiscus triporus</name>
    <dbReference type="NCBI Taxonomy" id="2934178"/>
    <lineage>
        <taxon>Eukaryota</taxon>
        <taxon>Sar</taxon>
        <taxon>Stramenopiles</taxon>
        <taxon>Ochrophyta</taxon>
        <taxon>Bacillariophyta</taxon>
        <taxon>Coscinodiscophyceae</taxon>
        <taxon>Thalassiosirophycidae</taxon>
        <taxon>Stephanodiscales</taxon>
        <taxon>Stephanodiscaceae</taxon>
        <taxon>Stephanodiscus</taxon>
    </lineage>
</organism>
<feature type="region of interest" description="Disordered" evidence="8">
    <location>
        <begin position="497"/>
        <end position="629"/>
    </location>
</feature>
<keyword evidence="6" id="KW-1015">Disulfide bond</keyword>
<evidence type="ECO:0000256" key="2">
    <source>
        <dbReference type="ARBA" id="ARBA00022525"/>
    </source>
</evidence>
<comment type="subcellular location">
    <subcellularLocation>
        <location evidence="1">Secreted</location>
    </subcellularLocation>
</comment>
<feature type="signal peptide" evidence="9">
    <location>
        <begin position="1"/>
        <end position="47"/>
    </location>
</feature>
<dbReference type="EMBL" id="JALLAZ020000982">
    <property type="protein sequence ID" value="KAL3783228.1"/>
    <property type="molecule type" value="Genomic_DNA"/>
</dbReference>
<evidence type="ECO:0000259" key="10">
    <source>
        <dbReference type="SMART" id="SM00004"/>
    </source>
</evidence>